<dbReference type="PROSITE" id="PS50850">
    <property type="entry name" value="MFS"/>
    <property type="match status" value="1"/>
</dbReference>
<evidence type="ECO:0000256" key="7">
    <source>
        <dbReference type="SAM" id="Phobius"/>
    </source>
</evidence>
<keyword evidence="3" id="KW-1003">Cell membrane</keyword>
<dbReference type="PANTHER" id="PTHR43124">
    <property type="entry name" value="PURINE EFFLUX PUMP PBUE"/>
    <property type="match status" value="1"/>
</dbReference>
<evidence type="ECO:0000256" key="4">
    <source>
        <dbReference type="ARBA" id="ARBA00022692"/>
    </source>
</evidence>
<feature type="transmembrane region" description="Helical" evidence="7">
    <location>
        <begin position="46"/>
        <end position="65"/>
    </location>
</feature>
<feature type="transmembrane region" description="Helical" evidence="7">
    <location>
        <begin position="328"/>
        <end position="350"/>
    </location>
</feature>
<keyword evidence="4 7" id="KW-0812">Transmembrane</keyword>
<dbReference type="EMBL" id="BJON01000021">
    <property type="protein sequence ID" value="GED71558.1"/>
    <property type="molecule type" value="Genomic_DNA"/>
</dbReference>
<gene>
    <name evidence="9" type="primary">ybcL_3</name>
    <name evidence="9" type="ORF">BRE01_52600</name>
</gene>
<dbReference type="SUPFAM" id="SSF103473">
    <property type="entry name" value="MFS general substrate transporter"/>
    <property type="match status" value="1"/>
</dbReference>
<feature type="domain" description="Major facilitator superfamily (MFS) profile" evidence="8">
    <location>
        <begin position="6"/>
        <end position="381"/>
    </location>
</feature>
<feature type="transmembrane region" description="Helical" evidence="7">
    <location>
        <begin position="130"/>
        <end position="149"/>
    </location>
</feature>
<feature type="transmembrane region" description="Helical" evidence="7">
    <location>
        <begin position="269"/>
        <end position="288"/>
    </location>
</feature>
<evidence type="ECO:0000256" key="5">
    <source>
        <dbReference type="ARBA" id="ARBA00022989"/>
    </source>
</evidence>
<dbReference type="InterPro" id="IPR036259">
    <property type="entry name" value="MFS_trans_sf"/>
</dbReference>
<evidence type="ECO:0000256" key="3">
    <source>
        <dbReference type="ARBA" id="ARBA00022475"/>
    </source>
</evidence>
<keyword evidence="5 7" id="KW-1133">Transmembrane helix</keyword>
<proteinExistence type="predicted"/>
<evidence type="ECO:0000259" key="8">
    <source>
        <dbReference type="PROSITE" id="PS50850"/>
    </source>
</evidence>
<comment type="caution">
    <text evidence="9">The sequence shown here is derived from an EMBL/GenBank/DDBJ whole genome shotgun (WGS) entry which is preliminary data.</text>
</comment>
<evidence type="ECO:0000256" key="2">
    <source>
        <dbReference type="ARBA" id="ARBA00022448"/>
    </source>
</evidence>
<keyword evidence="6 7" id="KW-0472">Membrane</keyword>
<feature type="transmembrane region" description="Helical" evidence="7">
    <location>
        <begin position="97"/>
        <end position="118"/>
    </location>
</feature>
<dbReference type="CDD" id="cd17324">
    <property type="entry name" value="MFS_NepI_like"/>
    <property type="match status" value="1"/>
</dbReference>
<dbReference type="RefSeq" id="WP_049742421.1">
    <property type="nucleotide sequence ID" value="NZ_BJON01000021.1"/>
</dbReference>
<dbReference type="InterPro" id="IPR050189">
    <property type="entry name" value="MFS_Efflux_Transporters"/>
</dbReference>
<feature type="transmembrane region" description="Helical" evidence="7">
    <location>
        <begin position="161"/>
        <end position="181"/>
    </location>
</feature>
<evidence type="ECO:0000313" key="9">
    <source>
        <dbReference type="EMBL" id="GED71558.1"/>
    </source>
</evidence>
<organism evidence="9 10">
    <name type="scientific">Brevibacillus reuszeri</name>
    <dbReference type="NCBI Taxonomy" id="54915"/>
    <lineage>
        <taxon>Bacteria</taxon>
        <taxon>Bacillati</taxon>
        <taxon>Bacillota</taxon>
        <taxon>Bacilli</taxon>
        <taxon>Bacillales</taxon>
        <taxon>Paenibacillaceae</taxon>
        <taxon>Brevibacillus</taxon>
    </lineage>
</organism>
<evidence type="ECO:0000313" key="10">
    <source>
        <dbReference type="Proteomes" id="UP000319578"/>
    </source>
</evidence>
<accession>A0ABQ0TUD9</accession>
<sequence length="392" mass="41508">MSTTILILLLAIGEFMIGTSESIVTGIIGMVAEDTGVSVSLAGQLVSGFSLAFAFGSPLLIAFTAKMERKKLLLFALLLFIAGNFLAFLSPGFSTLMVSRILLGLIGGVYTVVALAQAANMAPPEKKGRAIAVILMGFSVSLVLGVPAGTLLGDAWGWRPIFAIIAAATVIPFVAIWLFMPKQQAQKSVPLRTQLSILKNRRVLLALCISFFFVTGYSTAYTYITPLLQTATGMTTAWVSTTLLLAGVASVAGSRIGGMSTDKWGVKPTLYVCLLAQAVMLFILPLSAQWFVGAIISIMIWIGAVQSTVPAQQYYLITLSPHSSEIALSINTSIFQLGLAIGAGLGGLIVEHSTVLNLGWVSGVLVLIGLCFAWMTFSQKEKSVPLQACSND</sequence>
<feature type="transmembrane region" description="Helical" evidence="7">
    <location>
        <begin position="72"/>
        <end position="91"/>
    </location>
</feature>
<feature type="transmembrane region" description="Helical" evidence="7">
    <location>
        <begin position="356"/>
        <end position="377"/>
    </location>
</feature>
<keyword evidence="10" id="KW-1185">Reference proteome</keyword>
<dbReference type="Gene3D" id="1.20.1250.20">
    <property type="entry name" value="MFS general substrate transporter like domains"/>
    <property type="match status" value="2"/>
</dbReference>
<protein>
    <submittedName>
        <fullName evidence="9">MFS-type transporter YbcL</fullName>
    </submittedName>
</protein>
<dbReference type="Pfam" id="PF07690">
    <property type="entry name" value="MFS_1"/>
    <property type="match status" value="1"/>
</dbReference>
<dbReference type="PANTHER" id="PTHR43124:SF10">
    <property type="entry name" value="PURINE EFFLUX PUMP PBUE"/>
    <property type="match status" value="1"/>
</dbReference>
<dbReference type="Proteomes" id="UP000319578">
    <property type="component" value="Unassembled WGS sequence"/>
</dbReference>
<comment type="subcellular location">
    <subcellularLocation>
        <location evidence="1">Cell membrane</location>
        <topology evidence="1">Multi-pass membrane protein</topology>
    </subcellularLocation>
</comment>
<reference evidence="9 10" key="1">
    <citation type="submission" date="2019-06" db="EMBL/GenBank/DDBJ databases">
        <title>Whole genome shotgun sequence of Brevibacillus reuszeri NBRC 15719.</title>
        <authorList>
            <person name="Hosoyama A."/>
            <person name="Uohara A."/>
            <person name="Ohji S."/>
            <person name="Ichikawa N."/>
        </authorList>
    </citation>
    <scope>NUCLEOTIDE SEQUENCE [LARGE SCALE GENOMIC DNA]</scope>
    <source>
        <strain evidence="9 10">NBRC 15719</strain>
    </source>
</reference>
<dbReference type="InterPro" id="IPR011701">
    <property type="entry name" value="MFS"/>
</dbReference>
<dbReference type="InterPro" id="IPR020846">
    <property type="entry name" value="MFS_dom"/>
</dbReference>
<keyword evidence="2" id="KW-0813">Transport</keyword>
<evidence type="ECO:0000256" key="6">
    <source>
        <dbReference type="ARBA" id="ARBA00023136"/>
    </source>
</evidence>
<evidence type="ECO:0000256" key="1">
    <source>
        <dbReference type="ARBA" id="ARBA00004651"/>
    </source>
</evidence>
<feature type="transmembrane region" description="Helical" evidence="7">
    <location>
        <begin position="202"/>
        <end position="224"/>
    </location>
</feature>
<feature type="transmembrane region" description="Helical" evidence="7">
    <location>
        <begin position="236"/>
        <end position="257"/>
    </location>
</feature>
<name>A0ABQ0TUD9_9BACL</name>